<evidence type="ECO:0000313" key="3">
    <source>
        <dbReference type="Proteomes" id="UP000722121"/>
    </source>
</evidence>
<name>A0ABS3ARI7_9BACT</name>
<feature type="compositionally biased region" description="Low complexity" evidence="1">
    <location>
        <begin position="2778"/>
        <end position="2789"/>
    </location>
</feature>
<reference evidence="2 3" key="1">
    <citation type="submission" date="2021-02" db="EMBL/GenBank/DDBJ databases">
        <title>Activity-based single-cell genomes from oceanic crustal fluid captures similar information to metagenomic and metatranscriptomic surveys with orders of magnitude less sampling.</title>
        <authorList>
            <person name="D'Angelo T.S."/>
            <person name="Orcutt B.N."/>
        </authorList>
    </citation>
    <scope>NUCLEOTIDE SEQUENCE [LARGE SCALE GENOMIC DNA]</scope>
    <source>
        <strain evidence="2">AH-315-G07</strain>
    </source>
</reference>
<sequence>MERADGVLSNSSPPGEATASKVIVAATATEGQLVQRVVDVGSGCFAHLYHLPYEARKSMRNKKGDDVLSKRSSVCFVDWRQFGLQHCPGLIRSTGFEGGCWTASIVSVQKFLSLYSSSEQRFFQKGPIGTEVQGKIKNALNQLVGFLIPHKKSACTDQQICDEVERVFEKIQDGLQGPSPTNVFYLPLGYLGGKMNDGHAVVGKVEIREENVVFSFFNLGNGCDLHPSVDLTANQRKRSFTSFPITIPKVTFFGDIGKAAWGQLLRYNLDPIEGTEEPRDGYDLYDILYQLSFFKKDPRSGKHSNLDGAMIEYGQAEQVSGNCSEVAVRNTIEDVLICSGVSRNDRRLFFLNRDFSSLVSAYHNFFNDGANVDSAISELLHDAAKSFGVALFEASRDELVSDEELFGAQTAVHKILKLVKRHQQDKSVVVVASAAEASVSNVLTEFTASLPPASAPALSQAEEALVSTISMAPPSFDINTFSQTILSWIRIAESLSGTSAFAFVADCMRTLPVPSREEGDIWGRSTDMRMNLIVRLKRLINEGLKGVSIAEQRESYNQAMPAASFTEQFLTIYTAYAIVDRLARGNPEARLRGYASPFLPHFIKEPNGFTSLPLKEDNERYRQLKSYFTGRDSNSAPKPQEKVVFPVAQHFLVSQYLASDLAGSDVTDTKEHLQEIHHLEYVRQFSDGLSSNASIICSQWVNPSIAPEVQHLYFFVFLSQSLFFGSPSPGKGEKFPNSLSFSTEINNGQYSVKTNLPLFEASRREGALPLRERRFAENGIEDSMHDRGNSKFHRLYASDTRDLTTNKTVFYPVSSTDTSELRLLPPLIRAILDMTRTPALGPWKVVQTFCFPYTLSMLSNPWVQQAIDSCLFHPSVLLSFLEHTSTSLVVAVRDFIKQGLKWYDDGRNVNMQSVVLFLLRIGISFETYTESSNREGILNDYRAVLKNLLARSRSDQARQEVLLYRAFLEATHSDTSRIAPMQLFPLLFSSRLNDLSQFSEYHPRTNSTSWLIAQLPRFIRSNAYKFHAEFDSDQRNSICQAIIEKSCDHFKSDLPHGDWSGRFPSYTCGDFVVDFLEGRVSHKKFGTLTRLNYAKDSRFFLDKTIFESIGSLFWEKGDGSLRSLCGKISYCATNKKWFISFKKSATLEQVETFSDWPELEKGPIAFLGNPSLGLVHIRKDGTDDFISYDVKTRSPYMHLRRSGNILTFIRERSLTEGPIHLANLENLSPNDPLYRITTVFARPCDMLCFVNADKKIEELNFFSSKLLFVKDSSNQELASSEFHGFYLVDDLFSPLPKGEKASGEYSLLQEELNKFKNALVLYNPQKKEWRLLLPAVSLKVSAETFSKDVSSDDSKSRHGYYFYEFDPIKRLFYALPTQPGQAEAGGSERAHIHLSMLFKMQRDYNKALHYLSNVKIGASFDTNILEALCQLRYINDSSPASIAFNMKLSLLVINNKNLMTEEQFDHKAAVDSAYHSFVYWAIRSYYLYLHLTDEGKEKLVPESLRITQGEKKTLLLGFRQFYQKLYGNEENKLDGKPRTWEERWENEQFILANQYNLFFSKKETVTFNHTQTLPIHPPILLFKEQHFGLSAERLINDCLSMVFVPPLQKYPIRVSYDTLVANFFNLYEQARLSSKDLLSPFDFTLHALLKAKPNVPGAHFPTPLALLLLRVRHNPEHFSSFSLANVPREMLREHIGTIQQIIEVANSLPPIDFGQYVKMPIRDDLVLKKELPSITPEKIDLRLGEEAGGSALGDTPCLTQIEKAISKLFYSFYHVRGGVLSRVDEAREELLFELERDCNRTFGKDKYDGSLPEVIMKEVIMKDDGSFLTKHRPMLTKEEKIKLCRLVCEWYHAQVLLKLPSEQYLHYDPFLFPEISYFFAKTGKFPRKEQLETYQWVCDKIRRGQSVHFQLAAGGGKTDLLTPLFNLAAKRLGRMPISCVTQSAYPIDKRNLAFNLKILNEHLGYLEIGLHMIKQLTAKDLLFIFTQLKQYKREGRGLIITRYTFDAIFLAHDFACITAVPKGFLDSQEVTTLDPEIEDRILWSHRILQFFQEETLLICDESHQNLDALTRSIISMDTTENITNGGAPVLHTRLARGGKTIDFLLFDLMEPLLGINAQCNVVCQDGKKAFDVAHLFDSFKGAPSNQEVKYLQEALKIYIDDKWPNKRQPARLLKGVREQEKSEELTKRHFLLQEKKRETEAEAASWLEAERLKQGIINHFLYTILPDILKMRTDIDHTRSFDPSRMYDIPAHNGLASTAEYEDFYKTFCLSIKGYYERGLSKEDLLIMFREEQTSNQQSTTTMDHSNFNTSLQEWLKTSEKYRNYGIGDIDTDDSQMMDELFELLHRHSDCIKAFLLEYTSRAIGSSSYQLSCSPVDFFENFLSISFSATPRDVLSYPRKLTEDNFRVDTQFTQKIRSQLRAKIPSDKLVVIEGVISFFEEMKQANNSFFQRATALIDPRGFFAGDSNRSVAEKWMKYNDSLNAVLFFSETSSDHVDRQQKFFLLTREGQLFELEGTNVKDALKKYQLCWEDMKIGTLYDSQHTEATHIVQKNDALALFFVAEGLTYSQLLQSIMRMRGFLEEQEVVFIYHKELADKIFSPSAPKNIEAILEWTKTNERVQEQKRIILNAMAEISFVVAKKARQAMGRHHQSNNMISVVSTFRQYMNGLVDVRNLTSVGYLTPNILQDTKEVLERFASIQYEAFRYQEREYDPDINSIIGRAADEVSWTPSNLHSAISREVQQTCVAVNISESILVKNYTSSAGQEAAQAEQEEEAAQAEQEGGAAQAAKETENTAIRKLTDPTSVRFIQHRNGDGYIYQNSFLDLDRESLQEVFLSTRKGEDICAILSQDQGAFTYGRNQCVCDSNEHDENRKFFANKPTHFFVITIPKIGSPCVNGLAQEEIPAIIYDMTHVPQEAEDPGFKAFVVSSRGELVCKGTSVIDPTEEAVNHILRSDWLQEIILDNTLVQGDIPERGSKQYQVLLSRLKKIGQGWKGVMESLLGGRQDNDSSYSLKNWNRQSSISSTTRALPYQRMIQQFETDLKGLSPQDTTSVASAAAASASPA</sequence>
<dbReference type="EMBL" id="JAFITR010000040">
    <property type="protein sequence ID" value="MBN4066931.1"/>
    <property type="molecule type" value="Genomic_DNA"/>
</dbReference>
<protein>
    <submittedName>
        <fullName evidence="2">Uncharacterized protein</fullName>
    </submittedName>
</protein>
<keyword evidence="3" id="KW-1185">Reference proteome</keyword>
<comment type="caution">
    <text evidence="2">The sequence shown here is derived from an EMBL/GenBank/DDBJ whole genome shotgun (WGS) entry which is preliminary data.</text>
</comment>
<evidence type="ECO:0000256" key="1">
    <source>
        <dbReference type="SAM" id="MobiDB-lite"/>
    </source>
</evidence>
<accession>A0ABS3ARI7</accession>
<evidence type="ECO:0000313" key="2">
    <source>
        <dbReference type="EMBL" id="MBN4066931.1"/>
    </source>
</evidence>
<gene>
    <name evidence="2" type="ORF">JYU14_02490</name>
</gene>
<proteinExistence type="predicted"/>
<organism evidence="2 3">
    <name type="scientific">Simkania negevensis</name>
    <dbReference type="NCBI Taxonomy" id="83561"/>
    <lineage>
        <taxon>Bacteria</taxon>
        <taxon>Pseudomonadati</taxon>
        <taxon>Chlamydiota</taxon>
        <taxon>Chlamydiia</taxon>
        <taxon>Parachlamydiales</taxon>
        <taxon>Simkaniaceae</taxon>
        <taxon>Simkania</taxon>
    </lineage>
</organism>
<dbReference type="Proteomes" id="UP000722121">
    <property type="component" value="Unassembled WGS sequence"/>
</dbReference>
<feature type="region of interest" description="Disordered" evidence="1">
    <location>
        <begin position="2776"/>
        <end position="2795"/>
    </location>
</feature>